<keyword evidence="1" id="KW-0472">Membrane</keyword>
<dbReference type="AlphaFoldDB" id="A0A6J4IAT8"/>
<keyword evidence="1" id="KW-0812">Transmembrane</keyword>
<gene>
    <name evidence="2" type="ORF">AVDCRST_MAG10-1955</name>
</gene>
<evidence type="ECO:0000313" key="2">
    <source>
        <dbReference type="EMBL" id="CAA9245888.1"/>
    </source>
</evidence>
<feature type="transmembrane region" description="Helical" evidence="1">
    <location>
        <begin position="282"/>
        <end position="305"/>
    </location>
</feature>
<proteinExistence type="predicted"/>
<sequence length="314" mass="32099">MARAYGPDVLGGRPHVVIGTVVWLITAVVTSSGGVDLSLIDVLLLLAPLVLVPIGLVVAGRTGSDRVEFLRLGAAALLVPALLAEPGGPAGVLALPWLAVAVVLAVTAALGWMARPDFRPAALARLASPVYLTVGAAWVVASRLELRPVGIGEPIVELTAVHFHFAGFVAALLAARTCEAATRRAPRWAAAGTILTIASPPIVAMGFTTGSAVFQIGGALLLSLGVWIIAGLTFAVVVPITPDAPARALLSLSALAVVVPMVLAVFWAAAQHVDVPALDIPAMARIHGTLNAFGFSLAGLLGWAAHDADVARRT</sequence>
<feature type="transmembrane region" description="Helical" evidence="1">
    <location>
        <begin position="213"/>
        <end position="237"/>
    </location>
</feature>
<feature type="transmembrane region" description="Helical" evidence="1">
    <location>
        <begin position="12"/>
        <end position="31"/>
    </location>
</feature>
<protein>
    <recommendedName>
        <fullName evidence="3">YndJ-like protein</fullName>
    </recommendedName>
</protein>
<dbReference type="InterPro" id="IPR025450">
    <property type="entry name" value="YndJ-like"/>
</dbReference>
<organism evidence="2">
    <name type="scientific">uncultured Acidimicrobiales bacterium</name>
    <dbReference type="NCBI Taxonomy" id="310071"/>
    <lineage>
        <taxon>Bacteria</taxon>
        <taxon>Bacillati</taxon>
        <taxon>Actinomycetota</taxon>
        <taxon>Acidimicrobiia</taxon>
        <taxon>Acidimicrobiales</taxon>
        <taxon>environmental samples</taxon>
    </lineage>
</organism>
<feature type="transmembrane region" description="Helical" evidence="1">
    <location>
        <begin position="249"/>
        <end position="270"/>
    </location>
</feature>
<evidence type="ECO:0000256" key="1">
    <source>
        <dbReference type="SAM" id="Phobius"/>
    </source>
</evidence>
<feature type="transmembrane region" description="Helical" evidence="1">
    <location>
        <begin position="156"/>
        <end position="175"/>
    </location>
</feature>
<feature type="transmembrane region" description="Helical" evidence="1">
    <location>
        <begin position="187"/>
        <end position="207"/>
    </location>
</feature>
<reference evidence="2" key="1">
    <citation type="submission" date="2020-02" db="EMBL/GenBank/DDBJ databases">
        <authorList>
            <person name="Meier V. D."/>
        </authorList>
    </citation>
    <scope>NUCLEOTIDE SEQUENCE</scope>
    <source>
        <strain evidence="2">AVDCRST_MAG10</strain>
    </source>
</reference>
<feature type="transmembrane region" description="Helical" evidence="1">
    <location>
        <begin position="126"/>
        <end position="144"/>
    </location>
</feature>
<dbReference type="Pfam" id="PF14158">
    <property type="entry name" value="YndJ"/>
    <property type="match status" value="1"/>
</dbReference>
<evidence type="ECO:0008006" key="3">
    <source>
        <dbReference type="Google" id="ProtNLM"/>
    </source>
</evidence>
<dbReference type="EMBL" id="CADCTB010000123">
    <property type="protein sequence ID" value="CAA9245888.1"/>
    <property type="molecule type" value="Genomic_DNA"/>
</dbReference>
<accession>A0A6J4IAT8</accession>
<feature type="transmembrane region" description="Helical" evidence="1">
    <location>
        <begin position="94"/>
        <end position="114"/>
    </location>
</feature>
<feature type="transmembrane region" description="Helical" evidence="1">
    <location>
        <begin position="37"/>
        <end position="57"/>
    </location>
</feature>
<keyword evidence="1" id="KW-1133">Transmembrane helix</keyword>
<name>A0A6J4IAT8_9ACTN</name>